<dbReference type="EMBL" id="RJSF01000040">
    <property type="protein sequence ID" value="RNM13921.1"/>
    <property type="molecule type" value="Genomic_DNA"/>
</dbReference>
<keyword evidence="4" id="KW-1185">Reference proteome</keyword>
<feature type="domain" description="SnoaL-like" evidence="2">
    <location>
        <begin position="3"/>
        <end position="125"/>
    </location>
</feature>
<gene>
    <name evidence="3" type="ORF">EFL26_13290</name>
</gene>
<comment type="caution">
    <text evidence="3">The sequence shown here is derived from an EMBL/GenBank/DDBJ whole genome shotgun (WGS) entry which is preliminary data.</text>
</comment>
<dbReference type="OrthoDB" id="1551077at2"/>
<sequence>MDIESVIEQYHSSMDAFAGGDPAPVKALYARSDDVLLANPFGGSSRGWDAVSKALDFASSNFRDGTPVETEEVTRYTGADLVTLFELEHWQVKVAGRTEVLPFHLRVTTTFRRESDGWRVVSRHADPLTTPHPDGPLRPTN</sequence>
<dbReference type="Pfam" id="PF13474">
    <property type="entry name" value="SnoaL_3"/>
    <property type="match status" value="1"/>
</dbReference>
<dbReference type="InterPro" id="IPR037401">
    <property type="entry name" value="SnoaL-like"/>
</dbReference>
<feature type="region of interest" description="Disordered" evidence="1">
    <location>
        <begin position="122"/>
        <end position="141"/>
    </location>
</feature>
<name>A0A3N0GNG5_9ACTN</name>
<reference evidence="3 4" key="1">
    <citation type="submission" date="2018-11" db="EMBL/GenBank/DDBJ databases">
        <authorList>
            <person name="Li F."/>
        </authorList>
    </citation>
    <scope>NUCLEOTIDE SEQUENCE [LARGE SCALE GENOMIC DNA]</scope>
    <source>
        <strain evidence="3 4">Gsoil 818</strain>
    </source>
</reference>
<dbReference type="Gene3D" id="3.10.450.50">
    <property type="match status" value="1"/>
</dbReference>
<accession>A0A3N0GNG5</accession>
<evidence type="ECO:0000256" key="1">
    <source>
        <dbReference type="SAM" id="MobiDB-lite"/>
    </source>
</evidence>
<dbReference type="Proteomes" id="UP000279994">
    <property type="component" value="Unassembled WGS sequence"/>
</dbReference>
<evidence type="ECO:0000313" key="4">
    <source>
        <dbReference type="Proteomes" id="UP000279994"/>
    </source>
</evidence>
<organism evidence="3 4">
    <name type="scientific">Nocardioides pocheonensis</name>
    <dbReference type="NCBI Taxonomy" id="661485"/>
    <lineage>
        <taxon>Bacteria</taxon>
        <taxon>Bacillati</taxon>
        <taxon>Actinomycetota</taxon>
        <taxon>Actinomycetes</taxon>
        <taxon>Propionibacteriales</taxon>
        <taxon>Nocardioidaceae</taxon>
        <taxon>Nocardioides</taxon>
    </lineage>
</organism>
<evidence type="ECO:0000259" key="2">
    <source>
        <dbReference type="Pfam" id="PF13474"/>
    </source>
</evidence>
<dbReference type="AlphaFoldDB" id="A0A3N0GNG5"/>
<dbReference type="RefSeq" id="WP_123223329.1">
    <property type="nucleotide sequence ID" value="NZ_RJSF01000040.1"/>
</dbReference>
<dbReference type="SUPFAM" id="SSF54427">
    <property type="entry name" value="NTF2-like"/>
    <property type="match status" value="1"/>
</dbReference>
<evidence type="ECO:0000313" key="3">
    <source>
        <dbReference type="EMBL" id="RNM13921.1"/>
    </source>
</evidence>
<protein>
    <submittedName>
        <fullName evidence="3">Nuclear transport factor 2 family protein</fullName>
    </submittedName>
</protein>
<dbReference type="InterPro" id="IPR032710">
    <property type="entry name" value="NTF2-like_dom_sf"/>
</dbReference>
<proteinExistence type="predicted"/>